<dbReference type="SUPFAM" id="SSF90229">
    <property type="entry name" value="CCCH zinc finger"/>
    <property type="match status" value="1"/>
</dbReference>
<evidence type="ECO:0000256" key="5">
    <source>
        <dbReference type="ARBA" id="ARBA00022833"/>
    </source>
</evidence>
<keyword evidence="2" id="KW-0677">Repeat</keyword>
<accession>A0A9P5MQU6</accession>
<proteinExistence type="predicted"/>
<feature type="domain" description="C3H1-type" evidence="9">
    <location>
        <begin position="181"/>
        <end position="209"/>
    </location>
</feature>
<evidence type="ECO:0000256" key="4">
    <source>
        <dbReference type="ARBA" id="ARBA00022803"/>
    </source>
</evidence>
<dbReference type="InterPro" id="IPR036855">
    <property type="entry name" value="Znf_CCCH_sf"/>
</dbReference>
<organism evidence="10 11">
    <name type="scientific">Russula ochroleuca</name>
    <dbReference type="NCBI Taxonomy" id="152965"/>
    <lineage>
        <taxon>Eukaryota</taxon>
        <taxon>Fungi</taxon>
        <taxon>Dikarya</taxon>
        <taxon>Basidiomycota</taxon>
        <taxon>Agaricomycotina</taxon>
        <taxon>Agaricomycetes</taxon>
        <taxon>Russulales</taxon>
        <taxon>Russulaceae</taxon>
        <taxon>Russula</taxon>
    </lineage>
</organism>
<feature type="zinc finger region" description="C3H1-type" evidence="7">
    <location>
        <begin position="181"/>
        <end position="209"/>
    </location>
</feature>
<keyword evidence="4 6" id="KW-0802">TPR repeat</keyword>
<dbReference type="PANTHER" id="PTHR46423">
    <property type="entry name" value="RNA POLYMERASE II-ASSOCIATED PROTEIN 3"/>
    <property type="match status" value="1"/>
</dbReference>
<evidence type="ECO:0000313" key="10">
    <source>
        <dbReference type="EMBL" id="KAF8468680.1"/>
    </source>
</evidence>
<dbReference type="SMART" id="SM00028">
    <property type="entry name" value="TPR"/>
    <property type="match status" value="2"/>
</dbReference>
<dbReference type="PROSITE" id="PS50103">
    <property type="entry name" value="ZF_C3H1"/>
    <property type="match status" value="2"/>
</dbReference>
<evidence type="ECO:0000256" key="6">
    <source>
        <dbReference type="PROSITE-ProRule" id="PRU00339"/>
    </source>
</evidence>
<dbReference type="OrthoDB" id="245563at2759"/>
<feature type="compositionally biased region" description="Gly residues" evidence="8">
    <location>
        <begin position="250"/>
        <end position="261"/>
    </location>
</feature>
<dbReference type="SMART" id="SM00356">
    <property type="entry name" value="ZnF_C3H1"/>
    <property type="match status" value="2"/>
</dbReference>
<feature type="domain" description="C3H1-type" evidence="9">
    <location>
        <begin position="147"/>
        <end position="174"/>
    </location>
</feature>
<dbReference type="InterPro" id="IPR019734">
    <property type="entry name" value="TPR_rpt"/>
</dbReference>
<dbReference type="PROSITE" id="PS50005">
    <property type="entry name" value="TPR"/>
    <property type="match status" value="1"/>
</dbReference>
<dbReference type="InterPro" id="IPR011990">
    <property type="entry name" value="TPR-like_helical_dom_sf"/>
</dbReference>
<keyword evidence="3 7" id="KW-0863">Zinc-finger</keyword>
<keyword evidence="1 7" id="KW-0479">Metal-binding</keyword>
<evidence type="ECO:0000256" key="7">
    <source>
        <dbReference type="PROSITE-ProRule" id="PRU00723"/>
    </source>
</evidence>
<dbReference type="InterPro" id="IPR000571">
    <property type="entry name" value="Znf_CCCH"/>
</dbReference>
<evidence type="ECO:0000313" key="11">
    <source>
        <dbReference type="Proteomes" id="UP000759537"/>
    </source>
</evidence>
<dbReference type="Pfam" id="PF07719">
    <property type="entry name" value="TPR_2"/>
    <property type="match status" value="1"/>
</dbReference>
<dbReference type="Gene3D" id="1.25.40.10">
    <property type="entry name" value="Tetratricopeptide repeat domain"/>
    <property type="match status" value="1"/>
</dbReference>
<dbReference type="SUPFAM" id="SSF48452">
    <property type="entry name" value="TPR-like"/>
    <property type="match status" value="1"/>
</dbReference>
<protein>
    <recommendedName>
        <fullName evidence="9">C3H1-type domain-containing protein</fullName>
    </recommendedName>
</protein>
<dbReference type="EMBL" id="WHVB01000030">
    <property type="protein sequence ID" value="KAF8468680.1"/>
    <property type="molecule type" value="Genomic_DNA"/>
</dbReference>
<dbReference type="Proteomes" id="UP000759537">
    <property type="component" value="Unassembled WGS sequence"/>
</dbReference>
<feature type="region of interest" description="Disordered" evidence="8">
    <location>
        <begin position="243"/>
        <end position="268"/>
    </location>
</feature>
<sequence length="353" mass="39747">GNTHFRAGDYRKAIEEYNVAIRIHGPSAAYLSNMAAAWLKLKDYGEAEHCAQRAFDLDPRFTKARYRRGLARKGNLELARAAVDFQTVLTQDPDSTEAKDALRETCALMIERSDEEHNFDSDDEFPGLDDIKVELESVSDSSDWNHEGNRIPCRFYNRDGCLRGADCRFSHAPDHNSVRDRLGRNVCIDFLLGKCLFGNSACVYSHDKTYLPPGRWWGEEGKCHLLRFEVAVKAGMELIKRKIGNQASSRGGGRGRGQGKGEGGRRGRRLDLELDQYDEMDSEADERMANFGFTEDEVMELACQGVKPWDDDARVSVLVSVSLHQSDSHMIPGSGCSRRTQLALKEICNRTCR</sequence>
<feature type="zinc finger region" description="C3H1-type" evidence="7">
    <location>
        <begin position="147"/>
        <end position="174"/>
    </location>
</feature>
<name>A0A9P5MQU6_9AGAM</name>
<evidence type="ECO:0000256" key="8">
    <source>
        <dbReference type="SAM" id="MobiDB-lite"/>
    </source>
</evidence>
<evidence type="ECO:0000256" key="1">
    <source>
        <dbReference type="ARBA" id="ARBA00022723"/>
    </source>
</evidence>
<feature type="non-terminal residue" evidence="10">
    <location>
        <position position="353"/>
    </location>
</feature>
<reference evidence="10" key="1">
    <citation type="submission" date="2019-10" db="EMBL/GenBank/DDBJ databases">
        <authorList>
            <consortium name="DOE Joint Genome Institute"/>
            <person name="Kuo A."/>
            <person name="Miyauchi S."/>
            <person name="Kiss E."/>
            <person name="Drula E."/>
            <person name="Kohler A."/>
            <person name="Sanchez-Garcia M."/>
            <person name="Andreopoulos B."/>
            <person name="Barry K.W."/>
            <person name="Bonito G."/>
            <person name="Buee M."/>
            <person name="Carver A."/>
            <person name="Chen C."/>
            <person name="Cichocki N."/>
            <person name="Clum A."/>
            <person name="Culley D."/>
            <person name="Crous P.W."/>
            <person name="Fauchery L."/>
            <person name="Girlanda M."/>
            <person name="Hayes R."/>
            <person name="Keri Z."/>
            <person name="LaButti K."/>
            <person name="Lipzen A."/>
            <person name="Lombard V."/>
            <person name="Magnuson J."/>
            <person name="Maillard F."/>
            <person name="Morin E."/>
            <person name="Murat C."/>
            <person name="Nolan M."/>
            <person name="Ohm R."/>
            <person name="Pangilinan J."/>
            <person name="Pereira M."/>
            <person name="Perotto S."/>
            <person name="Peter M."/>
            <person name="Riley R."/>
            <person name="Sitrit Y."/>
            <person name="Stielow B."/>
            <person name="Szollosi G."/>
            <person name="Zifcakova L."/>
            <person name="Stursova M."/>
            <person name="Spatafora J.W."/>
            <person name="Tedersoo L."/>
            <person name="Vaario L.-M."/>
            <person name="Yamada A."/>
            <person name="Yan M."/>
            <person name="Wang P."/>
            <person name="Xu J."/>
            <person name="Bruns T."/>
            <person name="Baldrian P."/>
            <person name="Vilgalys R."/>
            <person name="Henrissat B."/>
            <person name="Grigoriev I.V."/>
            <person name="Hibbett D."/>
            <person name="Nagy L.G."/>
            <person name="Martin F.M."/>
        </authorList>
    </citation>
    <scope>NUCLEOTIDE SEQUENCE</scope>
    <source>
        <strain evidence="10">Prilba</strain>
    </source>
</reference>
<dbReference type="AlphaFoldDB" id="A0A9P5MQU6"/>
<feature type="repeat" description="TPR" evidence="6">
    <location>
        <begin position="28"/>
        <end position="61"/>
    </location>
</feature>
<evidence type="ECO:0000256" key="2">
    <source>
        <dbReference type="ARBA" id="ARBA00022737"/>
    </source>
</evidence>
<dbReference type="PANTHER" id="PTHR46423:SF1">
    <property type="entry name" value="RNA POLYMERASE II-ASSOCIATED PROTEIN 3"/>
    <property type="match status" value="1"/>
</dbReference>
<keyword evidence="5 7" id="KW-0862">Zinc</keyword>
<dbReference type="GO" id="GO:0008270">
    <property type="term" value="F:zinc ion binding"/>
    <property type="evidence" value="ECO:0007669"/>
    <property type="project" value="UniProtKB-KW"/>
</dbReference>
<dbReference type="Gene3D" id="3.30.1370.210">
    <property type="match status" value="1"/>
</dbReference>
<evidence type="ECO:0000256" key="3">
    <source>
        <dbReference type="ARBA" id="ARBA00022771"/>
    </source>
</evidence>
<gene>
    <name evidence="10" type="ORF">DFH94DRAFT_638281</name>
</gene>
<evidence type="ECO:0000259" key="9">
    <source>
        <dbReference type="PROSITE" id="PS50103"/>
    </source>
</evidence>
<dbReference type="InterPro" id="IPR013105">
    <property type="entry name" value="TPR_2"/>
</dbReference>
<dbReference type="InterPro" id="IPR051966">
    <property type="entry name" value="RPAP3"/>
</dbReference>
<dbReference type="GO" id="GO:0101031">
    <property type="term" value="C:protein folding chaperone complex"/>
    <property type="evidence" value="ECO:0007669"/>
    <property type="project" value="TreeGrafter"/>
</dbReference>
<reference evidence="10" key="2">
    <citation type="journal article" date="2020" name="Nat. Commun.">
        <title>Large-scale genome sequencing of mycorrhizal fungi provides insights into the early evolution of symbiotic traits.</title>
        <authorList>
            <person name="Miyauchi S."/>
            <person name="Kiss E."/>
            <person name="Kuo A."/>
            <person name="Drula E."/>
            <person name="Kohler A."/>
            <person name="Sanchez-Garcia M."/>
            <person name="Morin E."/>
            <person name="Andreopoulos B."/>
            <person name="Barry K.W."/>
            <person name="Bonito G."/>
            <person name="Buee M."/>
            <person name="Carver A."/>
            <person name="Chen C."/>
            <person name="Cichocki N."/>
            <person name="Clum A."/>
            <person name="Culley D."/>
            <person name="Crous P.W."/>
            <person name="Fauchery L."/>
            <person name="Girlanda M."/>
            <person name="Hayes R.D."/>
            <person name="Keri Z."/>
            <person name="LaButti K."/>
            <person name="Lipzen A."/>
            <person name="Lombard V."/>
            <person name="Magnuson J."/>
            <person name="Maillard F."/>
            <person name="Murat C."/>
            <person name="Nolan M."/>
            <person name="Ohm R.A."/>
            <person name="Pangilinan J."/>
            <person name="Pereira M.F."/>
            <person name="Perotto S."/>
            <person name="Peter M."/>
            <person name="Pfister S."/>
            <person name="Riley R."/>
            <person name="Sitrit Y."/>
            <person name="Stielow J.B."/>
            <person name="Szollosi G."/>
            <person name="Zifcakova L."/>
            <person name="Stursova M."/>
            <person name="Spatafora J.W."/>
            <person name="Tedersoo L."/>
            <person name="Vaario L.M."/>
            <person name="Yamada A."/>
            <person name="Yan M."/>
            <person name="Wang P."/>
            <person name="Xu J."/>
            <person name="Bruns T."/>
            <person name="Baldrian P."/>
            <person name="Vilgalys R."/>
            <person name="Dunand C."/>
            <person name="Henrissat B."/>
            <person name="Grigoriev I.V."/>
            <person name="Hibbett D."/>
            <person name="Nagy L.G."/>
            <person name="Martin F.M."/>
        </authorList>
    </citation>
    <scope>NUCLEOTIDE SEQUENCE</scope>
    <source>
        <strain evidence="10">Prilba</strain>
    </source>
</reference>
<keyword evidence="11" id="KW-1185">Reference proteome</keyword>
<comment type="caution">
    <text evidence="10">The sequence shown here is derived from an EMBL/GenBank/DDBJ whole genome shotgun (WGS) entry which is preliminary data.</text>
</comment>